<feature type="transmembrane region" description="Helical" evidence="1">
    <location>
        <begin position="57"/>
        <end position="74"/>
    </location>
</feature>
<keyword evidence="3" id="KW-1185">Reference proteome</keyword>
<keyword evidence="1" id="KW-0472">Membrane</keyword>
<sequence>MAGSTVTTVIIRALRAVFDFRGRTRRRTFWLFVAAWFVPVTVSGAEIDRPESTLDSVAIAAFWVMYLVVLLVAIRRLHDTNRRGWWILLGISGLGLIYVLVLLSTDSTPGPNRFGADPKGRPAIYEPPAIHYPAGGPGRPG</sequence>
<reference evidence="2 3" key="1">
    <citation type="submission" date="2019-03" db="EMBL/GenBank/DDBJ databases">
        <title>Draft genome sequences of novel Actinobacteria.</title>
        <authorList>
            <person name="Sahin N."/>
            <person name="Ay H."/>
            <person name="Saygin H."/>
        </authorList>
    </citation>
    <scope>NUCLEOTIDE SEQUENCE [LARGE SCALE GENOMIC DNA]</scope>
    <source>
        <strain evidence="2 3">JCM 13523</strain>
    </source>
</reference>
<evidence type="ECO:0000313" key="3">
    <source>
        <dbReference type="Proteomes" id="UP000295124"/>
    </source>
</evidence>
<dbReference type="Pfam" id="PF05656">
    <property type="entry name" value="DUF805"/>
    <property type="match status" value="1"/>
</dbReference>
<comment type="caution">
    <text evidence="2">The sequence shown here is derived from an EMBL/GenBank/DDBJ whole genome shotgun (WGS) entry which is preliminary data.</text>
</comment>
<protein>
    <submittedName>
        <fullName evidence="2">DUF805 domain-containing protein</fullName>
    </submittedName>
</protein>
<dbReference type="OrthoDB" id="9812349at2"/>
<keyword evidence="1" id="KW-0812">Transmembrane</keyword>
<organism evidence="2 3">
    <name type="scientific">Kribbella antibiotica</name>
    <dbReference type="NCBI Taxonomy" id="190195"/>
    <lineage>
        <taxon>Bacteria</taxon>
        <taxon>Bacillati</taxon>
        <taxon>Actinomycetota</taxon>
        <taxon>Actinomycetes</taxon>
        <taxon>Propionibacteriales</taxon>
        <taxon>Kribbellaceae</taxon>
        <taxon>Kribbella</taxon>
    </lineage>
</organism>
<gene>
    <name evidence="2" type="ORF">E1263_04665</name>
</gene>
<dbReference type="EMBL" id="SMKX01000008">
    <property type="protein sequence ID" value="TDD62172.1"/>
    <property type="molecule type" value="Genomic_DNA"/>
</dbReference>
<dbReference type="GO" id="GO:0005886">
    <property type="term" value="C:plasma membrane"/>
    <property type="evidence" value="ECO:0007669"/>
    <property type="project" value="TreeGrafter"/>
</dbReference>
<proteinExistence type="predicted"/>
<dbReference type="Proteomes" id="UP000295124">
    <property type="component" value="Unassembled WGS sequence"/>
</dbReference>
<dbReference type="PANTHER" id="PTHR34980:SF2">
    <property type="entry name" value="INNER MEMBRANE PROTEIN YHAH-RELATED"/>
    <property type="match status" value="1"/>
</dbReference>
<dbReference type="InterPro" id="IPR008523">
    <property type="entry name" value="DUF805"/>
</dbReference>
<feature type="transmembrane region" description="Helical" evidence="1">
    <location>
        <begin position="86"/>
        <end position="105"/>
    </location>
</feature>
<dbReference type="AlphaFoldDB" id="A0A4R4ZYA1"/>
<evidence type="ECO:0000256" key="1">
    <source>
        <dbReference type="SAM" id="Phobius"/>
    </source>
</evidence>
<accession>A0A4R4ZYA1</accession>
<name>A0A4R4ZYA1_9ACTN</name>
<feature type="transmembrane region" description="Helical" evidence="1">
    <location>
        <begin position="28"/>
        <end position="45"/>
    </location>
</feature>
<evidence type="ECO:0000313" key="2">
    <source>
        <dbReference type="EMBL" id="TDD62172.1"/>
    </source>
</evidence>
<keyword evidence="1" id="KW-1133">Transmembrane helix</keyword>
<dbReference type="PANTHER" id="PTHR34980">
    <property type="entry name" value="INNER MEMBRANE PROTEIN-RELATED-RELATED"/>
    <property type="match status" value="1"/>
</dbReference>